<organism evidence="2 3">
    <name type="scientific">Leptospira weilii serovar Topaz str. LT2116</name>
    <dbReference type="NCBI Taxonomy" id="1088540"/>
    <lineage>
        <taxon>Bacteria</taxon>
        <taxon>Pseudomonadati</taxon>
        <taxon>Spirochaetota</taxon>
        <taxon>Spirochaetia</taxon>
        <taxon>Leptospirales</taxon>
        <taxon>Leptospiraceae</taxon>
        <taxon>Leptospira</taxon>
    </lineage>
</organism>
<feature type="transmembrane region" description="Helical" evidence="1">
    <location>
        <begin position="46"/>
        <end position="65"/>
    </location>
</feature>
<dbReference type="Proteomes" id="UP000011770">
    <property type="component" value="Unassembled WGS sequence"/>
</dbReference>
<protein>
    <submittedName>
        <fullName evidence="2">Uncharacterized protein</fullName>
    </submittedName>
</protein>
<accession>M3EG90</accession>
<keyword evidence="1" id="KW-1133">Transmembrane helix</keyword>
<sequence>MGCNCNHSNIHSGSITGELGVWPFDWLEKKATEFCLEKAYDHITPVIAFVICIVLILVLGGRLQWV</sequence>
<evidence type="ECO:0000256" key="1">
    <source>
        <dbReference type="SAM" id="Phobius"/>
    </source>
</evidence>
<comment type="caution">
    <text evidence="2">The sequence shown here is derived from an EMBL/GenBank/DDBJ whole genome shotgun (WGS) entry which is preliminary data.</text>
</comment>
<gene>
    <name evidence="2" type="ORF">LEP1GSC188_4871</name>
</gene>
<keyword evidence="1" id="KW-0472">Membrane</keyword>
<name>M3EG90_9LEPT</name>
<evidence type="ECO:0000313" key="3">
    <source>
        <dbReference type="Proteomes" id="UP000011770"/>
    </source>
</evidence>
<dbReference type="AlphaFoldDB" id="M3EG90"/>
<evidence type="ECO:0000313" key="2">
    <source>
        <dbReference type="EMBL" id="EMF80058.1"/>
    </source>
</evidence>
<reference evidence="2 3" key="1">
    <citation type="submission" date="2013-01" db="EMBL/GenBank/DDBJ databases">
        <authorList>
            <person name="Harkins D.M."/>
            <person name="Durkin A.S."/>
            <person name="Brinkac L.M."/>
            <person name="Haft D.H."/>
            <person name="Selengut J.D."/>
            <person name="Sanka R."/>
            <person name="DePew J."/>
            <person name="Purushe J."/>
            <person name="Tulsiani S.M."/>
            <person name="Graham G.C."/>
            <person name="Burns M.-A."/>
            <person name="Dohnt M.F."/>
            <person name="Smythe L.D."/>
            <person name="McKay D.B."/>
            <person name="Craig S.B."/>
            <person name="Vinetz J.M."/>
            <person name="Sutton G.G."/>
            <person name="Nierman W.C."/>
            <person name="Fouts D.E."/>
        </authorList>
    </citation>
    <scope>NUCLEOTIDE SEQUENCE [LARGE SCALE GENOMIC DNA]</scope>
    <source>
        <strain evidence="2 3">LT2116</strain>
    </source>
</reference>
<dbReference type="EMBL" id="AHOR02000065">
    <property type="protein sequence ID" value="EMF80058.1"/>
    <property type="molecule type" value="Genomic_DNA"/>
</dbReference>
<proteinExistence type="predicted"/>
<keyword evidence="1" id="KW-0812">Transmembrane</keyword>